<dbReference type="SUPFAM" id="SSF50249">
    <property type="entry name" value="Nucleic acid-binding proteins"/>
    <property type="match status" value="1"/>
</dbReference>
<protein>
    <submittedName>
        <fullName evidence="1">Uncharacterized protein</fullName>
    </submittedName>
</protein>
<keyword evidence="2" id="KW-1185">Reference proteome</keyword>
<name>A0A5A9MXG0_9TELE</name>
<evidence type="ECO:0000313" key="1">
    <source>
        <dbReference type="EMBL" id="KAA0701739.1"/>
    </source>
</evidence>
<dbReference type="Gene3D" id="2.40.50.140">
    <property type="entry name" value="Nucleic acid-binding proteins"/>
    <property type="match status" value="1"/>
</dbReference>
<gene>
    <name evidence="1" type="ORF">E1301_Tti023103</name>
</gene>
<dbReference type="Proteomes" id="UP000324632">
    <property type="component" value="Chromosome 25"/>
</dbReference>
<organism evidence="1 2">
    <name type="scientific">Triplophysa tibetana</name>
    <dbReference type="NCBI Taxonomy" id="1572043"/>
    <lineage>
        <taxon>Eukaryota</taxon>
        <taxon>Metazoa</taxon>
        <taxon>Chordata</taxon>
        <taxon>Craniata</taxon>
        <taxon>Vertebrata</taxon>
        <taxon>Euteleostomi</taxon>
        <taxon>Actinopterygii</taxon>
        <taxon>Neopterygii</taxon>
        <taxon>Teleostei</taxon>
        <taxon>Ostariophysi</taxon>
        <taxon>Cypriniformes</taxon>
        <taxon>Nemacheilidae</taxon>
        <taxon>Triplophysa</taxon>
    </lineage>
</organism>
<dbReference type="InterPro" id="IPR012340">
    <property type="entry name" value="NA-bd_OB-fold"/>
</dbReference>
<proteinExistence type="predicted"/>
<reference evidence="1 2" key="1">
    <citation type="journal article" date="2019" name="Mol. Ecol. Resour.">
        <title>Chromosome-level genome assembly of Triplophysa tibetana, a fish adapted to the harsh high-altitude environment of the Tibetan Plateau.</title>
        <authorList>
            <person name="Yang X."/>
            <person name="Liu H."/>
            <person name="Ma Z."/>
            <person name="Zou Y."/>
            <person name="Zou M."/>
            <person name="Mao Y."/>
            <person name="Li X."/>
            <person name="Wang H."/>
            <person name="Chen T."/>
            <person name="Wang W."/>
            <person name="Yang R."/>
        </authorList>
    </citation>
    <scope>NUCLEOTIDE SEQUENCE [LARGE SCALE GENOMIC DNA]</scope>
    <source>
        <strain evidence="1">TTIB1903HZAU</strain>
        <tissue evidence="1">Muscle</tissue>
    </source>
</reference>
<dbReference type="AlphaFoldDB" id="A0A5A9MXG0"/>
<sequence length="638" mass="69916">MATPAKIQKADENTVEGFLFSVSPRRQSKNGNPFFRAVIQSARQTYHGVVVFCMEKQSLFMQAAKNGNAVRLRNIKRSLSFSDPDGYDILCSRSTSMEVTSLPFLPCAPPSSKRLTIAEVKALGPKQKVGEVFGRVKLHGSVSKVVPVNGSDCELKEIVIYDGTGDMKVTLWDSFANATEATKSYAFKNLCTRDRAGCIYLSTGPSSVVEMITDLTVAEDESDTGQQESRSTALLNAKVKGVEITIRRRCANCRARQTAFVEKSVLHRCEGCRLKQSSLAFVASFSGKAIVGTDNGEDTVVLISSALSTYLMGAGLGSLLNDAEAIEDHLLLSPGLDLTINADGFLLSMQRAVEPPAPSVETLNDSDEFLQEMLELSEVAEPPASSNTASGLQTDTVYCTDVSFGTSVVRASQLFASTPHKRTCLELEEEEDEFDPLEGDFSVIIEEPHDVTYDPLRCVTFTESTDVTGYCHFLQKSRKNSLTTENIGLIVTSPSSSWTVTTTFHWTQLHDQWTSPFSTKIKEGQFDYFIPKPKHIVINLAHARTVSSVCDTAYIGAILLQGLLQRPHCCDRAFCHELPTELLLCDELDYGIFKMHMSTGSDQFQGIFISAGLGESELVSIATVLIQDEVVLPRSKCN</sequence>
<accession>A0A5A9MXG0</accession>
<dbReference type="EMBL" id="SOYY01000025">
    <property type="protein sequence ID" value="KAA0701739.1"/>
    <property type="molecule type" value="Genomic_DNA"/>
</dbReference>
<comment type="caution">
    <text evidence="1">The sequence shown here is derived from an EMBL/GenBank/DDBJ whole genome shotgun (WGS) entry which is preliminary data.</text>
</comment>
<evidence type="ECO:0000313" key="2">
    <source>
        <dbReference type="Proteomes" id="UP000324632"/>
    </source>
</evidence>